<organism evidence="4 5">
    <name type="scientific">Oribacterium sinus</name>
    <dbReference type="NCBI Taxonomy" id="237576"/>
    <lineage>
        <taxon>Bacteria</taxon>
        <taxon>Bacillati</taxon>
        <taxon>Bacillota</taxon>
        <taxon>Clostridia</taxon>
        <taxon>Lachnospirales</taxon>
        <taxon>Lachnospiraceae</taxon>
        <taxon>Oribacterium</taxon>
    </lineage>
</organism>
<evidence type="ECO:0000313" key="5">
    <source>
        <dbReference type="Proteomes" id="UP000775770"/>
    </source>
</evidence>
<feature type="domain" description="HTH cro/C1-type" evidence="3">
    <location>
        <begin position="26"/>
        <end position="80"/>
    </location>
</feature>
<name>A0A930GVG9_9FIRM</name>
<dbReference type="AlphaFoldDB" id="A0A930GVG9"/>
<feature type="region of interest" description="Disordered" evidence="2">
    <location>
        <begin position="174"/>
        <end position="229"/>
    </location>
</feature>
<evidence type="ECO:0000259" key="3">
    <source>
        <dbReference type="PROSITE" id="PS50943"/>
    </source>
</evidence>
<dbReference type="CDD" id="cd00093">
    <property type="entry name" value="HTH_XRE"/>
    <property type="match status" value="1"/>
</dbReference>
<dbReference type="RefSeq" id="WP_304072510.1">
    <property type="nucleotide sequence ID" value="NZ_JABZRA010000116.1"/>
</dbReference>
<dbReference type="SMART" id="SM00530">
    <property type="entry name" value="HTH_XRE"/>
    <property type="match status" value="1"/>
</dbReference>
<accession>A0A930GVG9</accession>
<dbReference type="InterPro" id="IPR053163">
    <property type="entry name" value="HTH-type_regulator_Rgg"/>
</dbReference>
<dbReference type="GO" id="GO:0003677">
    <property type="term" value="F:DNA binding"/>
    <property type="evidence" value="ECO:0007669"/>
    <property type="project" value="InterPro"/>
</dbReference>
<feature type="compositionally biased region" description="Basic and acidic residues" evidence="2">
    <location>
        <begin position="174"/>
        <end position="223"/>
    </location>
</feature>
<dbReference type="EMBL" id="JABZRA010000116">
    <property type="protein sequence ID" value="MBF1273268.1"/>
    <property type="molecule type" value="Genomic_DNA"/>
</dbReference>
<evidence type="ECO:0000313" key="4">
    <source>
        <dbReference type="EMBL" id="MBF1273268.1"/>
    </source>
</evidence>
<reference evidence="4" key="1">
    <citation type="submission" date="2020-04" db="EMBL/GenBank/DDBJ databases">
        <title>Deep metagenomics examines the oral microbiome during advanced dental caries in children, revealing novel taxa and co-occurrences with host molecules.</title>
        <authorList>
            <person name="Baker J.L."/>
            <person name="Morton J.T."/>
            <person name="Dinis M."/>
            <person name="Alvarez R."/>
            <person name="Tran N.C."/>
            <person name="Knight R."/>
            <person name="Edlund A."/>
        </authorList>
    </citation>
    <scope>NUCLEOTIDE SEQUENCE</scope>
    <source>
        <strain evidence="4">JCVI_38_bin.19</strain>
    </source>
</reference>
<comment type="caution">
    <text evidence="4">The sequence shown here is derived from an EMBL/GenBank/DDBJ whole genome shotgun (WGS) entry which is preliminary data.</text>
</comment>
<dbReference type="PANTHER" id="PTHR37038">
    <property type="entry name" value="TRANSCRIPTIONAL REGULATOR-RELATED"/>
    <property type="match status" value="1"/>
</dbReference>
<dbReference type="InterPro" id="IPR010982">
    <property type="entry name" value="Lambda_DNA-bd_dom_sf"/>
</dbReference>
<dbReference type="SUPFAM" id="SSF47413">
    <property type="entry name" value="lambda repressor-like DNA-binding domains"/>
    <property type="match status" value="1"/>
</dbReference>
<evidence type="ECO:0000256" key="2">
    <source>
        <dbReference type="SAM" id="MobiDB-lite"/>
    </source>
</evidence>
<feature type="coiled-coil region" evidence="1">
    <location>
        <begin position="104"/>
        <end position="155"/>
    </location>
</feature>
<dbReference type="Gene3D" id="1.10.260.40">
    <property type="entry name" value="lambda repressor-like DNA-binding domains"/>
    <property type="match status" value="1"/>
</dbReference>
<evidence type="ECO:0000256" key="1">
    <source>
        <dbReference type="SAM" id="Coils"/>
    </source>
</evidence>
<sequence length="229" mass="27134">MGTGKGNENIPWIYRGIDFQTLGKQIKKYRVLRGLRQSDLAELIFSTTNTISRIEIGGIGCSLENLLRIADALQVSPDALLFGNFNPMYSRFYPYFWDMKEEILRKMEENLSEIFKEISSKEQLTFVERDFQKWLKMTKQSREEMEAQAKEQSEEELRYSVEDYLFSATKVADPEEKVVEENPEEEKKTKAQLWKEERARQRESARKEKQLAQEEQRQRVRKEAGRKKK</sequence>
<dbReference type="PROSITE" id="PS50943">
    <property type="entry name" value="HTH_CROC1"/>
    <property type="match status" value="1"/>
</dbReference>
<protein>
    <submittedName>
        <fullName evidence="4">Helix-turn-helix domain-containing protein</fullName>
    </submittedName>
</protein>
<gene>
    <name evidence="4" type="ORF">HXM90_07640</name>
</gene>
<dbReference type="Pfam" id="PF01381">
    <property type="entry name" value="HTH_3"/>
    <property type="match status" value="1"/>
</dbReference>
<keyword evidence="1" id="KW-0175">Coiled coil</keyword>
<dbReference type="InterPro" id="IPR001387">
    <property type="entry name" value="Cro/C1-type_HTH"/>
</dbReference>
<dbReference type="Proteomes" id="UP000775770">
    <property type="component" value="Unassembled WGS sequence"/>
</dbReference>
<proteinExistence type="predicted"/>